<keyword evidence="6" id="KW-0963">Cytoplasm</keyword>
<comment type="cofactor">
    <cofactor evidence="1">
        <name>a divalent metal cation</name>
        <dbReference type="ChEBI" id="CHEBI:60240"/>
    </cofactor>
</comment>
<dbReference type="Proteomes" id="UP000507470">
    <property type="component" value="Unassembled WGS sequence"/>
</dbReference>
<dbReference type="PANTHER" id="PTHR22930:SF85">
    <property type="entry name" value="GH03217P-RELATED"/>
    <property type="match status" value="1"/>
</dbReference>
<dbReference type="GO" id="GO:0016787">
    <property type="term" value="F:hydrolase activity"/>
    <property type="evidence" value="ECO:0007669"/>
    <property type="project" value="UniProtKB-KW"/>
</dbReference>
<dbReference type="GO" id="GO:0005634">
    <property type="term" value="C:nucleus"/>
    <property type="evidence" value="ECO:0007669"/>
    <property type="project" value="UniProtKB-SubCell"/>
</dbReference>
<accession>A0A6J8A1I6</accession>
<dbReference type="PRINTS" id="PR02086">
    <property type="entry name" value="PUTNUCHARBI1"/>
</dbReference>
<dbReference type="GO" id="GO:0046872">
    <property type="term" value="F:metal ion binding"/>
    <property type="evidence" value="ECO:0007669"/>
    <property type="project" value="UniProtKB-KW"/>
</dbReference>
<feature type="domain" description="DDE Tnp4" evidence="13">
    <location>
        <begin position="132"/>
        <end position="282"/>
    </location>
</feature>
<comment type="subcellular location">
    <subcellularLocation>
        <location evidence="3">Cytoplasm</location>
    </subcellularLocation>
    <subcellularLocation>
        <location evidence="2">Nucleus</location>
    </subcellularLocation>
</comment>
<evidence type="ECO:0000256" key="1">
    <source>
        <dbReference type="ARBA" id="ARBA00001968"/>
    </source>
</evidence>
<evidence type="ECO:0000256" key="4">
    <source>
        <dbReference type="ARBA" id="ARBA00006958"/>
    </source>
</evidence>
<dbReference type="InterPro" id="IPR027806">
    <property type="entry name" value="HARBI1_dom"/>
</dbReference>
<keyword evidence="7" id="KW-0540">Nuclease</keyword>
<evidence type="ECO:0000256" key="8">
    <source>
        <dbReference type="ARBA" id="ARBA00022723"/>
    </source>
</evidence>
<comment type="similarity">
    <text evidence="4">Belongs to the HARBI1 family.</text>
</comment>
<keyword evidence="15" id="KW-1185">Reference proteome</keyword>
<dbReference type="EMBL" id="CACVKT020000572">
    <property type="protein sequence ID" value="CAC5360789.1"/>
    <property type="molecule type" value="Genomic_DNA"/>
</dbReference>
<reference evidence="14 15" key="1">
    <citation type="submission" date="2020-06" db="EMBL/GenBank/DDBJ databases">
        <authorList>
            <person name="Li R."/>
            <person name="Bekaert M."/>
        </authorList>
    </citation>
    <scope>NUCLEOTIDE SEQUENCE [LARGE SCALE GENOMIC DNA]</scope>
    <source>
        <strain evidence="15">wild</strain>
    </source>
</reference>
<evidence type="ECO:0000256" key="12">
    <source>
        <dbReference type="ARBA" id="ARBA00045850"/>
    </source>
</evidence>
<evidence type="ECO:0000256" key="2">
    <source>
        <dbReference type="ARBA" id="ARBA00004123"/>
    </source>
</evidence>
<evidence type="ECO:0000256" key="3">
    <source>
        <dbReference type="ARBA" id="ARBA00004496"/>
    </source>
</evidence>
<dbReference type="GO" id="GO:0005737">
    <property type="term" value="C:cytoplasm"/>
    <property type="evidence" value="ECO:0007669"/>
    <property type="project" value="UniProtKB-SubCell"/>
</dbReference>
<name>A0A6J8A1I6_MYTCO</name>
<dbReference type="PANTHER" id="PTHR22930">
    <property type="match status" value="1"/>
</dbReference>
<evidence type="ECO:0000313" key="15">
    <source>
        <dbReference type="Proteomes" id="UP000507470"/>
    </source>
</evidence>
<dbReference type="GO" id="GO:0004518">
    <property type="term" value="F:nuclease activity"/>
    <property type="evidence" value="ECO:0007669"/>
    <property type="project" value="UniProtKB-KW"/>
</dbReference>
<evidence type="ECO:0000256" key="11">
    <source>
        <dbReference type="ARBA" id="ARBA00030126"/>
    </source>
</evidence>
<evidence type="ECO:0000256" key="10">
    <source>
        <dbReference type="ARBA" id="ARBA00023242"/>
    </source>
</evidence>
<keyword evidence="8" id="KW-0479">Metal-binding</keyword>
<evidence type="ECO:0000313" key="14">
    <source>
        <dbReference type="EMBL" id="CAC5360789.1"/>
    </source>
</evidence>
<dbReference type="InterPro" id="IPR045249">
    <property type="entry name" value="HARBI1-like"/>
</dbReference>
<evidence type="ECO:0000256" key="9">
    <source>
        <dbReference type="ARBA" id="ARBA00022801"/>
    </source>
</evidence>
<dbReference type="OrthoDB" id="6147640at2759"/>
<evidence type="ECO:0000259" key="13">
    <source>
        <dbReference type="Pfam" id="PF13359"/>
    </source>
</evidence>
<gene>
    <name evidence="14" type="ORF">MCOR_3152</name>
</gene>
<organism evidence="14 15">
    <name type="scientific">Mytilus coruscus</name>
    <name type="common">Sea mussel</name>
    <dbReference type="NCBI Taxonomy" id="42192"/>
    <lineage>
        <taxon>Eukaryota</taxon>
        <taxon>Metazoa</taxon>
        <taxon>Spiralia</taxon>
        <taxon>Lophotrochozoa</taxon>
        <taxon>Mollusca</taxon>
        <taxon>Bivalvia</taxon>
        <taxon>Autobranchia</taxon>
        <taxon>Pteriomorphia</taxon>
        <taxon>Mytilida</taxon>
        <taxon>Mytiloidea</taxon>
        <taxon>Mytilidae</taxon>
        <taxon>Mytilinae</taxon>
        <taxon>Mytilus</taxon>
    </lineage>
</organism>
<sequence>MYKSVIANYSAEDFRRIYRLTDQCFKELCRVLSACPEMQVRSPQFGGPERVSFEKTVLIALRYLGHTGNIRLISDIFNVSDSTVITCRDRVISALASIKDEYICWPLDAASQANVSQKFEDKKGFPGVIGAIDGTHIRINAPKEHGQSYVNRKNYHSIILQAVCLPNMKFSHIYSGWPGSVHDSRVLKNSELWGNGEVACQSNHILGDGAYPIKKWLLTPYRDTGNLNAEQRRFNYVHSSTRTVIERAFGILKGRFKKLQFIEVKKLQSACDVITACCVLQNFCIMFGDTGEDFIDDAQN</sequence>
<dbReference type="Pfam" id="PF13359">
    <property type="entry name" value="DDE_Tnp_4"/>
    <property type="match status" value="1"/>
</dbReference>
<evidence type="ECO:0000256" key="6">
    <source>
        <dbReference type="ARBA" id="ARBA00022490"/>
    </source>
</evidence>
<dbReference type="AlphaFoldDB" id="A0A6J8A1I6"/>
<proteinExistence type="inferred from homology"/>
<keyword evidence="9" id="KW-0378">Hydrolase</keyword>
<dbReference type="InterPro" id="IPR026103">
    <property type="entry name" value="HARBI1_animal"/>
</dbReference>
<keyword evidence="10" id="KW-0539">Nucleus</keyword>
<evidence type="ECO:0000256" key="7">
    <source>
        <dbReference type="ARBA" id="ARBA00022722"/>
    </source>
</evidence>
<evidence type="ECO:0000256" key="5">
    <source>
        <dbReference type="ARBA" id="ARBA00015519"/>
    </source>
</evidence>
<protein>
    <recommendedName>
        <fullName evidence="5">Putative nuclease HARBI1</fullName>
    </recommendedName>
    <alternativeName>
        <fullName evidence="11">Harbinger transposase-derived nuclease</fullName>
    </alternativeName>
</protein>
<comment type="function">
    <text evidence="12">Transposase-derived protein that may have nuclease activity. Does not have transposase activity.</text>
</comment>